<evidence type="ECO:0000256" key="3">
    <source>
        <dbReference type="ARBA" id="ARBA00022741"/>
    </source>
</evidence>
<comment type="catalytic activity">
    <reaction evidence="6">
        <text>L-threonyl-[protein] + ATP = 3-O-(5'-adenylyl)-L-threonyl-[protein] + diphosphate</text>
        <dbReference type="Rhea" id="RHEA:54292"/>
        <dbReference type="Rhea" id="RHEA-COMP:11060"/>
        <dbReference type="Rhea" id="RHEA-COMP:13847"/>
        <dbReference type="ChEBI" id="CHEBI:30013"/>
        <dbReference type="ChEBI" id="CHEBI:30616"/>
        <dbReference type="ChEBI" id="CHEBI:33019"/>
        <dbReference type="ChEBI" id="CHEBI:138113"/>
        <dbReference type="EC" id="2.7.7.108"/>
    </reaction>
</comment>
<dbReference type="InterPro" id="IPR036597">
    <property type="entry name" value="Fido-like_dom_sf"/>
</dbReference>
<accession>A0A3S3LVR3</accession>
<feature type="region of interest" description="Disordered" evidence="8">
    <location>
        <begin position="233"/>
        <end position="273"/>
    </location>
</feature>
<dbReference type="Gene3D" id="1.10.3290.10">
    <property type="entry name" value="Fido-like domain"/>
    <property type="match status" value="1"/>
</dbReference>
<evidence type="ECO:0000256" key="4">
    <source>
        <dbReference type="ARBA" id="ARBA00022840"/>
    </source>
</evidence>
<dbReference type="PANTHER" id="PTHR39560">
    <property type="entry name" value="PROTEIN ADENYLYLTRANSFERASE FIC-RELATED"/>
    <property type="match status" value="1"/>
</dbReference>
<sequence length="273" mass="30722">MPEGFDTWESYFYPETYSPQLGNGTLRNKFDERDFFELKDREYGQTARRGFELEAGMVDIPKTFDAEHLKAIHRYLFQDVYEWAGEYRTVNMSKGPGREFGRVDNGEVDRYLSEVHQVATSTDWASISRSDFIATSATVFAYVNQAHPFREGNGRTSKQFMHDVAAGSPFRFEFDRVTPEQWNQGSAMSRPDLDKHAPDPTSLVPIFHAISVEMPAPAADPLADVRAVIGGSYQRSPNEATRGAGQSGQQPPQARRSGPGYMSDRFPTGGLER</sequence>
<evidence type="ECO:0000256" key="7">
    <source>
        <dbReference type="ARBA" id="ARBA00048696"/>
    </source>
</evidence>
<evidence type="ECO:0000313" key="11">
    <source>
        <dbReference type="Proteomes" id="UP000285970"/>
    </source>
</evidence>
<dbReference type="AlphaFoldDB" id="A0A3S3LVR3"/>
<dbReference type="RefSeq" id="WP_128217835.1">
    <property type="nucleotide sequence ID" value="NZ_RBZY01000028.1"/>
</dbReference>
<proteinExistence type="predicted"/>
<organism evidence="10 11">
    <name type="scientific">Microbacterium enclense</name>
    <dbReference type="NCBI Taxonomy" id="993073"/>
    <lineage>
        <taxon>Bacteria</taxon>
        <taxon>Bacillati</taxon>
        <taxon>Actinomycetota</taxon>
        <taxon>Actinomycetes</taxon>
        <taxon>Micrococcales</taxon>
        <taxon>Microbacteriaceae</taxon>
        <taxon>Microbacterium</taxon>
    </lineage>
</organism>
<dbReference type="OrthoDB" id="9813719at2"/>
<comment type="caution">
    <text evidence="10">The sequence shown here is derived from an EMBL/GenBank/DDBJ whole genome shotgun (WGS) entry which is preliminary data.</text>
</comment>
<name>A0A3S3LVR3_9MICO</name>
<dbReference type="InterPro" id="IPR003812">
    <property type="entry name" value="Fido"/>
</dbReference>
<evidence type="ECO:0000256" key="8">
    <source>
        <dbReference type="SAM" id="MobiDB-lite"/>
    </source>
</evidence>
<dbReference type="GO" id="GO:0005524">
    <property type="term" value="F:ATP binding"/>
    <property type="evidence" value="ECO:0007669"/>
    <property type="project" value="UniProtKB-KW"/>
</dbReference>
<evidence type="ECO:0000256" key="5">
    <source>
        <dbReference type="ARBA" id="ARBA00034531"/>
    </source>
</evidence>
<keyword evidence="1" id="KW-0808">Transferase</keyword>
<dbReference type="PANTHER" id="PTHR39560:SF1">
    <property type="entry name" value="PROTEIN ADENYLYLTRANSFERASE FIC-RELATED"/>
    <property type="match status" value="1"/>
</dbReference>
<keyword evidence="2" id="KW-0548">Nucleotidyltransferase</keyword>
<feature type="domain" description="Fido" evidence="9">
    <location>
        <begin position="64"/>
        <end position="209"/>
    </location>
</feature>
<reference evidence="10 11" key="1">
    <citation type="journal article" date="2018" name="Front. Microbiol.">
        <title>Novel Insights Into Bacterial Dimethylsulfoniopropionate Catabolism in the East China Sea.</title>
        <authorList>
            <person name="Liu J."/>
            <person name="Liu J."/>
            <person name="Zhang S.H."/>
            <person name="Liang J."/>
            <person name="Lin H."/>
            <person name="Song D."/>
            <person name="Yang G.P."/>
            <person name="Todd J.D."/>
            <person name="Zhang X.H."/>
        </authorList>
    </citation>
    <scope>NUCLEOTIDE SEQUENCE [LARGE SCALE GENOMIC DNA]</scope>
    <source>
        <strain evidence="10 11">ZYFD042</strain>
    </source>
</reference>
<evidence type="ECO:0000259" key="9">
    <source>
        <dbReference type="PROSITE" id="PS51459"/>
    </source>
</evidence>
<dbReference type="EC" id="2.7.7.108" evidence="5"/>
<dbReference type="GO" id="GO:0051302">
    <property type="term" value="P:regulation of cell division"/>
    <property type="evidence" value="ECO:0007669"/>
    <property type="project" value="TreeGrafter"/>
</dbReference>
<dbReference type="SUPFAM" id="SSF140931">
    <property type="entry name" value="Fic-like"/>
    <property type="match status" value="1"/>
</dbReference>
<dbReference type="PROSITE" id="PS51459">
    <property type="entry name" value="FIDO"/>
    <property type="match status" value="1"/>
</dbReference>
<gene>
    <name evidence="10" type="ORF">D8Y23_09140</name>
</gene>
<keyword evidence="3" id="KW-0547">Nucleotide-binding</keyword>
<comment type="catalytic activity">
    <reaction evidence="7">
        <text>L-tyrosyl-[protein] + ATP = O-(5'-adenylyl)-L-tyrosyl-[protein] + diphosphate</text>
        <dbReference type="Rhea" id="RHEA:54288"/>
        <dbReference type="Rhea" id="RHEA-COMP:10136"/>
        <dbReference type="Rhea" id="RHEA-COMP:13846"/>
        <dbReference type="ChEBI" id="CHEBI:30616"/>
        <dbReference type="ChEBI" id="CHEBI:33019"/>
        <dbReference type="ChEBI" id="CHEBI:46858"/>
        <dbReference type="ChEBI" id="CHEBI:83624"/>
        <dbReference type="EC" id="2.7.7.108"/>
    </reaction>
</comment>
<evidence type="ECO:0000256" key="1">
    <source>
        <dbReference type="ARBA" id="ARBA00022679"/>
    </source>
</evidence>
<evidence type="ECO:0000256" key="2">
    <source>
        <dbReference type="ARBA" id="ARBA00022695"/>
    </source>
</evidence>
<evidence type="ECO:0000256" key="6">
    <source>
        <dbReference type="ARBA" id="ARBA00047939"/>
    </source>
</evidence>
<dbReference type="EMBL" id="RBZY01000028">
    <property type="protein sequence ID" value="RWR18673.1"/>
    <property type="molecule type" value="Genomic_DNA"/>
</dbReference>
<dbReference type="Proteomes" id="UP000285970">
    <property type="component" value="Unassembled WGS sequence"/>
</dbReference>
<dbReference type="GO" id="GO:0070733">
    <property type="term" value="F:AMPylase activity"/>
    <property type="evidence" value="ECO:0007669"/>
    <property type="project" value="UniProtKB-EC"/>
</dbReference>
<dbReference type="Pfam" id="PF02661">
    <property type="entry name" value="Fic"/>
    <property type="match status" value="1"/>
</dbReference>
<protein>
    <recommendedName>
        <fullName evidence="5">protein adenylyltransferase</fullName>
        <ecNumber evidence="5">2.7.7.108</ecNumber>
    </recommendedName>
</protein>
<evidence type="ECO:0000313" key="10">
    <source>
        <dbReference type="EMBL" id="RWR18673.1"/>
    </source>
</evidence>
<keyword evidence="4" id="KW-0067">ATP-binding</keyword>
<feature type="compositionally biased region" description="Low complexity" evidence="8">
    <location>
        <begin position="242"/>
        <end position="257"/>
    </location>
</feature>